<name>A0A936F061_9BACT</name>
<keyword evidence="6 9" id="KW-1133">Transmembrane helix</keyword>
<comment type="similarity">
    <text evidence="8">Belongs to the binding-protein-dependent transport system permease family. LivHM subfamily.</text>
</comment>
<dbReference type="PANTHER" id="PTHR11795:SF445">
    <property type="entry name" value="AMINO ACID ABC TRANSPORTER PERMEASE PROTEIN"/>
    <property type="match status" value="1"/>
</dbReference>
<feature type="transmembrane region" description="Helical" evidence="9">
    <location>
        <begin position="12"/>
        <end position="35"/>
    </location>
</feature>
<proteinExistence type="inferred from homology"/>
<comment type="subcellular location">
    <subcellularLocation>
        <location evidence="1">Cell membrane</location>
        <topology evidence="1">Multi-pass membrane protein</topology>
    </subcellularLocation>
</comment>
<keyword evidence="4 9" id="KW-0812">Transmembrane</keyword>
<evidence type="ECO:0000256" key="1">
    <source>
        <dbReference type="ARBA" id="ARBA00004651"/>
    </source>
</evidence>
<evidence type="ECO:0000256" key="8">
    <source>
        <dbReference type="ARBA" id="ARBA00037998"/>
    </source>
</evidence>
<evidence type="ECO:0000313" key="10">
    <source>
        <dbReference type="EMBL" id="MBK8571707.1"/>
    </source>
</evidence>
<evidence type="ECO:0000256" key="7">
    <source>
        <dbReference type="ARBA" id="ARBA00023136"/>
    </source>
</evidence>
<dbReference type="Proteomes" id="UP000709959">
    <property type="component" value="Unassembled WGS sequence"/>
</dbReference>
<keyword evidence="7 9" id="KW-0472">Membrane</keyword>
<evidence type="ECO:0000256" key="5">
    <source>
        <dbReference type="ARBA" id="ARBA00022970"/>
    </source>
</evidence>
<dbReference type="EMBL" id="JADKCH010000001">
    <property type="protein sequence ID" value="MBK8571707.1"/>
    <property type="molecule type" value="Genomic_DNA"/>
</dbReference>
<evidence type="ECO:0000256" key="4">
    <source>
        <dbReference type="ARBA" id="ARBA00022692"/>
    </source>
</evidence>
<feature type="transmembrane region" description="Helical" evidence="9">
    <location>
        <begin position="136"/>
        <end position="160"/>
    </location>
</feature>
<feature type="transmembrane region" description="Helical" evidence="9">
    <location>
        <begin position="227"/>
        <end position="250"/>
    </location>
</feature>
<feature type="transmembrane region" description="Helical" evidence="9">
    <location>
        <begin position="96"/>
        <end position="116"/>
    </location>
</feature>
<dbReference type="InterPro" id="IPR001851">
    <property type="entry name" value="ABC_transp_permease"/>
</dbReference>
<organism evidence="10 11">
    <name type="scientific">Candidatus Geothrix odensensis</name>
    <dbReference type="NCBI Taxonomy" id="2954440"/>
    <lineage>
        <taxon>Bacteria</taxon>
        <taxon>Pseudomonadati</taxon>
        <taxon>Acidobacteriota</taxon>
        <taxon>Holophagae</taxon>
        <taxon>Holophagales</taxon>
        <taxon>Holophagaceae</taxon>
        <taxon>Geothrix</taxon>
    </lineage>
</organism>
<reference evidence="10 11" key="1">
    <citation type="submission" date="2020-10" db="EMBL/GenBank/DDBJ databases">
        <title>Connecting structure to function with the recovery of over 1000 high-quality activated sludge metagenome-assembled genomes encoding full-length rRNA genes using long-read sequencing.</title>
        <authorList>
            <person name="Singleton C.M."/>
            <person name="Petriglieri F."/>
            <person name="Kristensen J.M."/>
            <person name="Kirkegaard R.H."/>
            <person name="Michaelsen T.Y."/>
            <person name="Andersen M.H."/>
            <person name="Karst S.M."/>
            <person name="Dueholm M.S."/>
            <person name="Nielsen P.H."/>
            <person name="Albertsen M."/>
        </authorList>
    </citation>
    <scope>NUCLEOTIDE SEQUENCE [LARGE SCALE GENOMIC DNA]</scope>
    <source>
        <strain evidence="10">OdNE_18-Q3-R46-58_MAXAC.008</strain>
    </source>
</reference>
<dbReference type="PANTHER" id="PTHR11795">
    <property type="entry name" value="BRANCHED-CHAIN AMINO ACID TRANSPORT SYSTEM PERMEASE PROTEIN LIVH"/>
    <property type="match status" value="1"/>
</dbReference>
<evidence type="ECO:0000256" key="2">
    <source>
        <dbReference type="ARBA" id="ARBA00022448"/>
    </source>
</evidence>
<protein>
    <submittedName>
        <fullName evidence="10">Branched-chain amino acid ABC transporter permease</fullName>
    </submittedName>
</protein>
<evidence type="ECO:0000313" key="11">
    <source>
        <dbReference type="Proteomes" id="UP000709959"/>
    </source>
</evidence>
<dbReference type="GO" id="GO:0006865">
    <property type="term" value="P:amino acid transport"/>
    <property type="evidence" value="ECO:0007669"/>
    <property type="project" value="UniProtKB-KW"/>
</dbReference>
<feature type="transmembrane region" description="Helical" evidence="9">
    <location>
        <begin position="42"/>
        <end position="59"/>
    </location>
</feature>
<dbReference type="AlphaFoldDB" id="A0A936F061"/>
<dbReference type="InterPro" id="IPR052157">
    <property type="entry name" value="BCAA_transport_permease"/>
</dbReference>
<dbReference type="GO" id="GO:0022857">
    <property type="term" value="F:transmembrane transporter activity"/>
    <property type="evidence" value="ECO:0007669"/>
    <property type="project" value="InterPro"/>
</dbReference>
<dbReference type="GO" id="GO:0005886">
    <property type="term" value="C:plasma membrane"/>
    <property type="evidence" value="ECO:0007669"/>
    <property type="project" value="UniProtKB-SubCell"/>
</dbReference>
<sequence length="289" mass="30711">MAVFMQSLISGILIGGVYALIGIGLTLIFGVMRVINFAHGDILMVGMYLTYIIFTMLGIDPFVSVLITFPLMFLFGGFLQKVFINRVLNALAQNQILLTIGLGLIMSNTVMLIFTSDYKILTTSYSSSTMQVGGGVSVSTPLLISFLITSAITAALYWFLLKTDTGQAIRATAQDRDAAQLMGINVKRMSIIAFGLGSALAGTAGALISPTYYIFPQVGGVFTLKAFVITVLGGMGSVVGATLGGILIGVTESMSAVYISSGWKDVIVFVLFLLVLLFKPSGLMGKSRT</sequence>
<feature type="transmembrane region" description="Helical" evidence="9">
    <location>
        <begin position="191"/>
        <end position="215"/>
    </location>
</feature>
<dbReference type="CDD" id="cd06582">
    <property type="entry name" value="TM_PBP1_LivH_like"/>
    <property type="match status" value="1"/>
</dbReference>
<feature type="transmembrane region" description="Helical" evidence="9">
    <location>
        <begin position="262"/>
        <end position="278"/>
    </location>
</feature>
<comment type="caution">
    <text evidence="10">The sequence shown here is derived from an EMBL/GenBank/DDBJ whole genome shotgun (WGS) entry which is preliminary data.</text>
</comment>
<accession>A0A936F061</accession>
<evidence type="ECO:0000256" key="9">
    <source>
        <dbReference type="SAM" id="Phobius"/>
    </source>
</evidence>
<evidence type="ECO:0000256" key="6">
    <source>
        <dbReference type="ARBA" id="ARBA00022989"/>
    </source>
</evidence>
<keyword evidence="2" id="KW-0813">Transport</keyword>
<gene>
    <name evidence="10" type="ORF">IPN91_03485</name>
</gene>
<keyword evidence="3" id="KW-1003">Cell membrane</keyword>
<keyword evidence="5" id="KW-0029">Amino-acid transport</keyword>
<dbReference type="Pfam" id="PF02653">
    <property type="entry name" value="BPD_transp_2"/>
    <property type="match status" value="1"/>
</dbReference>
<evidence type="ECO:0000256" key="3">
    <source>
        <dbReference type="ARBA" id="ARBA00022475"/>
    </source>
</evidence>